<dbReference type="RefSeq" id="WP_222159634.1">
    <property type="nucleotide sequence ID" value="NZ_CP081864.1"/>
</dbReference>
<dbReference type="InterPro" id="IPR007047">
    <property type="entry name" value="Flp_Fap"/>
</dbReference>
<dbReference type="Pfam" id="PF04964">
    <property type="entry name" value="Flp_Fap"/>
    <property type="match status" value="1"/>
</dbReference>
<feature type="transmembrane region" description="Helical" evidence="1">
    <location>
        <begin position="20"/>
        <end position="39"/>
    </location>
</feature>
<keyword evidence="1" id="KW-0812">Transmembrane</keyword>
<proteinExistence type="predicted"/>
<keyword evidence="1" id="KW-0472">Membrane</keyword>
<evidence type="ECO:0000256" key="1">
    <source>
        <dbReference type="SAM" id="Phobius"/>
    </source>
</evidence>
<evidence type="ECO:0000313" key="2">
    <source>
        <dbReference type="EMBL" id="QZN96607.1"/>
    </source>
</evidence>
<dbReference type="EMBL" id="CP081864">
    <property type="protein sequence ID" value="QZN96607.1"/>
    <property type="molecule type" value="Genomic_DNA"/>
</dbReference>
<reference evidence="2 3" key="1">
    <citation type="submission" date="2021-08" db="EMBL/GenBank/DDBJ databases">
        <title>Culture and genomic analysis of Symbiopectobacterium purcellii sp. nov. gen. nov., isolated from the leafhopper Empoasca decipiens.</title>
        <authorList>
            <person name="Nadal-Jimenez P."/>
            <person name="Siozios S."/>
            <person name="Halliday N."/>
            <person name="Camara M."/>
            <person name="Hurst G.D.D."/>
        </authorList>
    </citation>
    <scope>NUCLEOTIDE SEQUENCE [LARGE SCALE GENOMIC DNA]</scope>
    <source>
        <strain evidence="2 3">SyEd1</strain>
    </source>
</reference>
<name>A0ABX9AN54_9ENTR</name>
<protein>
    <submittedName>
        <fullName evidence="2">Flp family type IVb pilin</fullName>
    </submittedName>
</protein>
<keyword evidence="3" id="KW-1185">Reference proteome</keyword>
<dbReference type="Proteomes" id="UP000825886">
    <property type="component" value="Chromosome"/>
</dbReference>
<accession>A0ABX9AN54</accession>
<evidence type="ECO:0000313" key="3">
    <source>
        <dbReference type="Proteomes" id="UP000825886"/>
    </source>
</evidence>
<organism evidence="2 3">
    <name type="scientific">Symbiopectobacterium purcellii</name>
    <dbReference type="NCBI Taxonomy" id="2871826"/>
    <lineage>
        <taxon>Bacteria</taxon>
        <taxon>Pseudomonadati</taxon>
        <taxon>Pseudomonadota</taxon>
        <taxon>Gammaproteobacteria</taxon>
        <taxon>Enterobacterales</taxon>
        <taxon>Enterobacteriaceae</taxon>
    </lineage>
</organism>
<sequence length="75" mass="7487">MRNMKAKCRSFLRDESGVTAIEYGILAAAMAAAIGAIFGGDGIFVKALNEKFSAIADQITSAGTSAGGGTASGAK</sequence>
<gene>
    <name evidence="2" type="ORF">K6K13_03970</name>
</gene>
<keyword evidence="1" id="KW-1133">Transmembrane helix</keyword>